<evidence type="ECO:0000256" key="2">
    <source>
        <dbReference type="ARBA" id="ARBA00022692"/>
    </source>
</evidence>
<dbReference type="Proteomes" id="UP001274896">
    <property type="component" value="Unassembled WGS sequence"/>
</dbReference>
<evidence type="ECO:0000256" key="7">
    <source>
        <dbReference type="ARBA" id="ARBA00040733"/>
    </source>
</evidence>
<comment type="subcellular location">
    <subcellularLocation>
        <location evidence="1">Membrane</location>
        <topology evidence="1">Multi-pass membrane protein</topology>
    </subcellularLocation>
</comment>
<dbReference type="PANTHER" id="PTHR17068:SF5">
    <property type="entry name" value="MYELOID-ASSOCIATED DIFFERENTIATION MARKER-LIKE PROTEIN 2"/>
    <property type="match status" value="1"/>
</dbReference>
<evidence type="ECO:0000313" key="11">
    <source>
        <dbReference type="EMBL" id="KAK3533061.1"/>
    </source>
</evidence>
<evidence type="ECO:0000256" key="5">
    <source>
        <dbReference type="ARBA" id="ARBA00023136"/>
    </source>
</evidence>
<feature type="transmembrane region" description="Helical" evidence="9">
    <location>
        <begin position="152"/>
        <end position="173"/>
    </location>
</feature>
<evidence type="ECO:0000313" key="12">
    <source>
        <dbReference type="Proteomes" id="UP001274896"/>
    </source>
</evidence>
<feature type="transmembrane region" description="Helical" evidence="9">
    <location>
        <begin position="193"/>
        <end position="215"/>
    </location>
</feature>
<dbReference type="PANTHER" id="PTHR17068">
    <property type="entry name" value="MYELOID-ASSOCIATED DIFFERENTIATION MARKER MYADM FAMILY MEMBER"/>
    <property type="match status" value="1"/>
</dbReference>
<dbReference type="AlphaFoldDB" id="A0AAE0V393"/>
<feature type="transmembrane region" description="Helical" evidence="9">
    <location>
        <begin position="297"/>
        <end position="320"/>
    </location>
</feature>
<name>A0AAE0V393_9TELE</name>
<dbReference type="Pfam" id="PF01284">
    <property type="entry name" value="MARVEL"/>
    <property type="match status" value="2"/>
</dbReference>
<comment type="similarity">
    <text evidence="6">Belongs to the MAL family.</text>
</comment>
<dbReference type="EMBL" id="JAUCMX010000010">
    <property type="protein sequence ID" value="KAK3533061.1"/>
    <property type="molecule type" value="Genomic_DNA"/>
</dbReference>
<evidence type="ECO:0000256" key="4">
    <source>
        <dbReference type="ARBA" id="ARBA00022989"/>
    </source>
</evidence>
<feature type="transmembrane region" description="Helical" evidence="9">
    <location>
        <begin position="332"/>
        <end position="354"/>
    </location>
</feature>
<keyword evidence="4 9" id="KW-1133">Transmembrane helix</keyword>
<accession>A0AAE0V393</accession>
<proteinExistence type="inferred from homology"/>
<evidence type="ECO:0000256" key="6">
    <source>
        <dbReference type="ARBA" id="ARBA00034721"/>
    </source>
</evidence>
<protein>
    <recommendedName>
        <fullName evidence="7">Myeloid-associated differentiation marker-like protein 2</fullName>
    </recommendedName>
</protein>
<evidence type="ECO:0000256" key="3">
    <source>
        <dbReference type="ARBA" id="ARBA00022737"/>
    </source>
</evidence>
<dbReference type="PROSITE" id="PS51225">
    <property type="entry name" value="MARVEL"/>
    <property type="match status" value="2"/>
</dbReference>
<gene>
    <name evidence="11" type="ORF">QTP70_006587</name>
</gene>
<organism evidence="11 12">
    <name type="scientific">Hemibagrus guttatus</name>
    <dbReference type="NCBI Taxonomy" id="175788"/>
    <lineage>
        <taxon>Eukaryota</taxon>
        <taxon>Metazoa</taxon>
        <taxon>Chordata</taxon>
        <taxon>Craniata</taxon>
        <taxon>Vertebrata</taxon>
        <taxon>Euteleostomi</taxon>
        <taxon>Actinopterygii</taxon>
        <taxon>Neopterygii</taxon>
        <taxon>Teleostei</taxon>
        <taxon>Ostariophysi</taxon>
        <taxon>Siluriformes</taxon>
        <taxon>Bagridae</taxon>
        <taxon>Hemibagrus</taxon>
    </lineage>
</organism>
<feature type="domain" description="MARVEL" evidence="10">
    <location>
        <begin position="128"/>
        <end position="256"/>
    </location>
</feature>
<evidence type="ECO:0000256" key="9">
    <source>
        <dbReference type="SAM" id="Phobius"/>
    </source>
</evidence>
<keyword evidence="2 8" id="KW-0812">Transmembrane</keyword>
<dbReference type="InterPro" id="IPR047123">
    <property type="entry name" value="MYADM-like"/>
</dbReference>
<comment type="caution">
    <text evidence="11">The sequence shown here is derived from an EMBL/GenBank/DDBJ whole genome shotgun (WGS) entry which is preliminary data.</text>
</comment>
<reference evidence="11" key="1">
    <citation type="submission" date="2023-06" db="EMBL/GenBank/DDBJ databases">
        <title>Male Hemibagrus guttatus genome.</title>
        <authorList>
            <person name="Bian C."/>
        </authorList>
    </citation>
    <scope>NUCLEOTIDE SEQUENCE</scope>
    <source>
        <strain evidence="11">Male_cb2023</strain>
        <tissue evidence="11">Muscle</tissue>
    </source>
</reference>
<feature type="domain" description="MARVEL" evidence="10">
    <location>
        <begin position="261"/>
        <end position="405"/>
    </location>
</feature>
<dbReference type="GO" id="GO:0016020">
    <property type="term" value="C:membrane"/>
    <property type="evidence" value="ECO:0007669"/>
    <property type="project" value="UniProtKB-SubCell"/>
</dbReference>
<feature type="transmembrane region" description="Helical" evidence="9">
    <location>
        <begin position="227"/>
        <end position="246"/>
    </location>
</feature>
<feature type="transmembrane region" description="Helical" evidence="9">
    <location>
        <begin position="266"/>
        <end position="285"/>
    </location>
</feature>
<keyword evidence="12" id="KW-1185">Reference proteome</keyword>
<evidence type="ECO:0000256" key="1">
    <source>
        <dbReference type="ARBA" id="ARBA00004141"/>
    </source>
</evidence>
<sequence>MSPSQEVQEPVAEGGVQAQKAQFLNKTWPGMAVASSGSELAFLLHLSCALTDSFKWSSKHFVLKVDVLEAGKMGKHKDLSEFGKGLIEMADDWIRASPKLQLLWGVPSLQWDDDVGAGFYSNRAEATSEPTESQDELIKQVESVVHGAGYSAVYGIFCMAAWSTCFALSAAIFTLDVTRLHSCLPVSWENLTVTLAALSALLYFTASIVYPVYFVRNECPYNDCEVRNFRIAVTVCSWAAFVAYITEVSLSRAKPTRSVSYMSTPSGLLKVLQAYVGCAIFITLANGSEFWRHPATVYCVAVFVLCFAVTVLVVALSVLGRTTFLSLPLDRFVVLYTFAAVLLYVSAAVTWPVFCFDRKYGTPLRPQGCPGGKCAWDSQLVVTVFCFLNLAFYITDLCCSQRARHQQAAHGAFQNQWSEVPVASHSVSLASVCDLRMLRAHISTADLLCESCNRYVAPVLLRPHGLDIMHVCYDIVLIMC</sequence>
<evidence type="ECO:0000259" key="10">
    <source>
        <dbReference type="PROSITE" id="PS51225"/>
    </source>
</evidence>
<dbReference type="InterPro" id="IPR008253">
    <property type="entry name" value="Marvel"/>
</dbReference>
<keyword evidence="5 8" id="KW-0472">Membrane</keyword>
<evidence type="ECO:0000256" key="8">
    <source>
        <dbReference type="PROSITE-ProRule" id="PRU00581"/>
    </source>
</evidence>
<keyword evidence="3" id="KW-0677">Repeat</keyword>